<proteinExistence type="predicted"/>
<feature type="region of interest" description="Disordered" evidence="6">
    <location>
        <begin position="551"/>
        <end position="573"/>
    </location>
</feature>
<keyword evidence="4" id="KW-0378">Hydrolase</keyword>
<organism evidence="7 8">
    <name type="scientific">Methylorubrum populi</name>
    <dbReference type="NCBI Taxonomy" id="223967"/>
    <lineage>
        <taxon>Bacteria</taxon>
        <taxon>Pseudomonadati</taxon>
        <taxon>Pseudomonadota</taxon>
        <taxon>Alphaproteobacteria</taxon>
        <taxon>Hyphomicrobiales</taxon>
        <taxon>Methylobacteriaceae</taxon>
        <taxon>Methylorubrum</taxon>
    </lineage>
</organism>
<keyword evidence="1 7" id="KW-0121">Carboxypeptidase</keyword>
<evidence type="ECO:0000256" key="2">
    <source>
        <dbReference type="ARBA" id="ARBA00022670"/>
    </source>
</evidence>
<dbReference type="GO" id="GO:0006508">
    <property type="term" value="P:proteolysis"/>
    <property type="evidence" value="ECO:0007669"/>
    <property type="project" value="UniProtKB-KW"/>
</dbReference>
<keyword evidence="3" id="KW-0732">Signal</keyword>
<sequence>MRRPTGRRDNTHEQPPEDRENPMTPALSPSSRTATSRLCLAGLLSLAVGLGPLPALAQHGPQGDGPGQTQAKGQAQPPRKAPEGRRLPPDATTEHSIDLSNGRTLAFTATAGSLALVDEEGKLQSEIAFIAYTKAGKPEEQAARPVTFGVNGGPGAASAYLNIGAIGPWRLPTDGASISPSQTIALQPNPTTWLDFTDLVFIDPVGTGYSRAADGDGKKYWSVDADASVLAAAIARYLRQNDRLASPKFFVGESYGGFRGPLIAQKLQQDVGVGLSGLVLLSPVLDFAWLQPARTTPWGFVTKLPSFAAAALERAGTTPSRELMKEAETYATGAYLTDLLKGPSDREAVARLAEKVSALTGLDPETVRRQAGRLTAHSYQREIGRDVGRVLSAYDTGVTGWDPDPTAPQSGFEDPVLDALQAPLTTAMVQLYQTRLGWRVENMRYELLNGAVNRGWTWGSGRSAPEAMGALKDVLALDGRMRVLVAHGFTDLVTPYFTSKMLLDQMPVYGSADRLKLSVYPGGHMFYTRPDSRNAFHDDAADLFARALETRSNGSAKGEGASGATVPEKRPTP</sequence>
<accession>A0A160PMR3</accession>
<dbReference type="PANTHER" id="PTHR11802:SF3">
    <property type="entry name" value="RETINOID-INDUCIBLE SERINE CARBOXYPEPTIDASE"/>
    <property type="match status" value="1"/>
</dbReference>
<keyword evidence="2" id="KW-0645">Protease</keyword>
<dbReference type="GO" id="GO:0004185">
    <property type="term" value="F:serine-type carboxypeptidase activity"/>
    <property type="evidence" value="ECO:0007669"/>
    <property type="project" value="InterPro"/>
</dbReference>
<evidence type="ECO:0000256" key="4">
    <source>
        <dbReference type="ARBA" id="ARBA00022801"/>
    </source>
</evidence>
<evidence type="ECO:0000256" key="1">
    <source>
        <dbReference type="ARBA" id="ARBA00022645"/>
    </source>
</evidence>
<dbReference type="EMBL" id="AP014809">
    <property type="protein sequence ID" value="BAU93761.1"/>
    <property type="molecule type" value="Genomic_DNA"/>
</dbReference>
<keyword evidence="5" id="KW-0325">Glycoprotein</keyword>
<evidence type="ECO:0000313" key="8">
    <source>
        <dbReference type="Proteomes" id="UP000218288"/>
    </source>
</evidence>
<feature type="compositionally biased region" description="Basic and acidic residues" evidence="6">
    <location>
        <begin position="80"/>
        <end position="97"/>
    </location>
</feature>
<dbReference type="PANTHER" id="PTHR11802">
    <property type="entry name" value="SERINE PROTEASE FAMILY S10 SERINE CARBOXYPEPTIDASE"/>
    <property type="match status" value="1"/>
</dbReference>
<evidence type="ECO:0000256" key="3">
    <source>
        <dbReference type="ARBA" id="ARBA00022729"/>
    </source>
</evidence>
<dbReference type="Gene3D" id="3.40.50.1820">
    <property type="entry name" value="alpha/beta hydrolase"/>
    <property type="match status" value="1"/>
</dbReference>
<reference evidence="7 8" key="1">
    <citation type="journal article" date="2016" name="Genome Announc.">
        <title>Complete Genome Sequence of Methylobacterium populi P-1M, Isolated from Pink-Pigmented Household Biofilm.</title>
        <authorList>
            <person name="Morohoshi T."/>
            <person name="Ikeda T."/>
        </authorList>
    </citation>
    <scope>NUCLEOTIDE SEQUENCE [LARGE SCALE GENOMIC DNA]</scope>
    <source>
        <strain evidence="7 8">P-1M</strain>
    </source>
</reference>
<feature type="compositionally biased region" description="Basic and acidic residues" evidence="6">
    <location>
        <begin position="1"/>
        <end position="21"/>
    </location>
</feature>
<dbReference type="InterPro" id="IPR001563">
    <property type="entry name" value="Peptidase_S10"/>
</dbReference>
<evidence type="ECO:0000256" key="5">
    <source>
        <dbReference type="ARBA" id="ARBA00023180"/>
    </source>
</evidence>
<gene>
    <name evidence="7" type="ORF">MPPM_5156</name>
</gene>
<protein>
    <submittedName>
        <fullName evidence="7">Peptidase S10 serine carboxypeptidase</fullName>
    </submittedName>
</protein>
<evidence type="ECO:0000313" key="7">
    <source>
        <dbReference type="EMBL" id="BAU93761.1"/>
    </source>
</evidence>
<name>A0A160PMR3_9HYPH</name>
<feature type="region of interest" description="Disordered" evidence="6">
    <location>
        <begin position="55"/>
        <end position="99"/>
    </location>
</feature>
<feature type="region of interest" description="Disordered" evidence="6">
    <location>
        <begin position="1"/>
        <end position="33"/>
    </location>
</feature>
<dbReference type="Pfam" id="PF00450">
    <property type="entry name" value="Peptidase_S10"/>
    <property type="match status" value="1"/>
</dbReference>
<dbReference type="AlphaFoldDB" id="A0A160PMR3"/>
<dbReference type="InterPro" id="IPR029058">
    <property type="entry name" value="AB_hydrolase_fold"/>
</dbReference>
<evidence type="ECO:0000256" key="6">
    <source>
        <dbReference type="SAM" id="MobiDB-lite"/>
    </source>
</evidence>
<dbReference type="SUPFAM" id="SSF53474">
    <property type="entry name" value="alpha/beta-Hydrolases"/>
    <property type="match status" value="1"/>
</dbReference>
<dbReference type="Proteomes" id="UP000218288">
    <property type="component" value="Chromosome"/>
</dbReference>